<feature type="transmembrane region" description="Helical" evidence="15">
    <location>
        <begin position="6"/>
        <end position="27"/>
    </location>
</feature>
<organismHost>
    <name type="scientific">Pan troglodytes</name>
    <name type="common">Chimpanzee</name>
    <dbReference type="NCBI Taxonomy" id="9598"/>
</organismHost>
<dbReference type="Pfam" id="PF00558">
    <property type="entry name" value="Vpu"/>
    <property type="match status" value="1"/>
</dbReference>
<evidence type="ECO:0000256" key="8">
    <source>
        <dbReference type="ARBA" id="ARBA00022870"/>
    </source>
</evidence>
<evidence type="ECO:0000313" key="17">
    <source>
        <dbReference type="Proteomes" id="UP000246282"/>
    </source>
</evidence>
<name>Q9ICT3_SIV</name>
<keyword evidence="10 14" id="KW-0472">Membrane</keyword>
<evidence type="ECO:0000256" key="3">
    <source>
        <dbReference type="ARBA" id="ARBA00022448"/>
    </source>
</evidence>
<evidence type="ECO:0000256" key="1">
    <source>
        <dbReference type="ARBA" id="ARBA00004313"/>
    </source>
</evidence>
<comment type="activity regulation">
    <text evidence="14">Ion channel activity is inhibited by hexamethylene amiloride in vitro.</text>
</comment>
<dbReference type="GO" id="GO:0005261">
    <property type="term" value="F:monoatomic cation channel activity"/>
    <property type="evidence" value="ECO:0007669"/>
    <property type="project" value="UniProtKB-UniRule"/>
</dbReference>
<comment type="miscellaneous">
    <text evidence="14">HIV-1 lineages are divided in three main groups, M (for Major), O (for Outlier), and N (for New, or Non-M, Non-O). The vast majority of strains found worldwide belong to the group M. Group O seems to be endemic to and largely confined to Cameroon and neighboring countries in West Central Africa, where these viruses represent a small minority of HIV-1 strains. The group N is represented by a limited number of isolates from Cameroonian persons. The group M is further subdivided in 9 clades or subtypes (A to D, F to H, J and K).</text>
</comment>
<evidence type="ECO:0000256" key="7">
    <source>
        <dbReference type="ARBA" id="ARBA00022703"/>
    </source>
</evidence>
<evidence type="ECO:0000256" key="4">
    <source>
        <dbReference type="ARBA" id="ARBA00022553"/>
    </source>
</evidence>
<keyword evidence="8 14" id="KW-1043">Host membrane</keyword>
<comment type="function">
    <text evidence="14">Enhances virion budding, by targeting human CD4 and Tetherin/BST2 to proteasome degradation. Degradation of CD4 prevents any unwanted premature interactions between viral Env and its host receptor CD4 in the endoplasmic reticulum. Degradation of antiretroviral protein Tetherin/BST2 is important for virion budding, as BST2 tethers new viral particles to the host cell membrane. Mechanistically, Vpu bridges either CD4 or BST2 to BTRC, a substrate recognition subunit of the Skp1/Cullin/F-box protein E3 ubiquitin ligase, induces their ubiquitination and subsequent proteasomal degradation. The alteration of the E3 ligase specificity by Vpu seems to promote the degradation of host IKBKB, leading to NF-kappa-B down-regulation and subsequent apoptosis. Acts as a viroporin that forms an oligomeric ion channel in membranes. Modulates the host DNA repair mechanisms to promote degradation of nuclear viral cDNA in cells that are already productively infected in order to suppress immune sensing and proviral hyper-integration (superinfection). Manipulates PML-NBs and modulates SUMOylation of host BLM protein thereby enhancing its DNA-end processing activity toward viral unintegrated linear DNA. Also inhibits RAD52-mediated homologous repair of viral cDNA, preventing the generation of dead-end circular forms of single copies of the long terminal repeat and permitting sustained nucleolytic attack.</text>
</comment>
<dbReference type="GO" id="GO:0039587">
    <property type="term" value="P:symbiont-mediated-mediated suppression of host tetherin activity"/>
    <property type="evidence" value="ECO:0007669"/>
    <property type="project" value="UniProtKB-UniRule"/>
</dbReference>
<dbReference type="GO" id="GO:0033644">
    <property type="term" value="C:host cell membrane"/>
    <property type="evidence" value="ECO:0007669"/>
    <property type="project" value="UniProtKB-SubCell"/>
</dbReference>
<comment type="similarity">
    <text evidence="14 15">Belongs to the HIV-1 VPU protein family.</text>
</comment>
<keyword evidence="9 14" id="KW-0406">Ion transport</keyword>
<dbReference type="GO" id="GO:0052170">
    <property type="term" value="P:symbiont-mediated suppression of host innate immune response"/>
    <property type="evidence" value="ECO:0007669"/>
    <property type="project" value="UniProtKB-KW"/>
</dbReference>
<evidence type="ECO:0000256" key="15">
    <source>
        <dbReference type="RuleBase" id="RU364058"/>
    </source>
</evidence>
<dbReference type="GO" id="GO:0042609">
    <property type="term" value="F:CD4 receptor binding"/>
    <property type="evidence" value="ECO:0007669"/>
    <property type="project" value="UniProtKB-UniRule"/>
</dbReference>
<keyword evidence="3 14" id="KW-0813">Transport</keyword>
<dbReference type="GO" id="GO:0032801">
    <property type="term" value="P:receptor catabolic process"/>
    <property type="evidence" value="ECO:0007669"/>
    <property type="project" value="UniProtKB-UniRule"/>
</dbReference>
<keyword evidence="5 14" id="KW-0945">Host-virus interaction</keyword>
<dbReference type="Gene3D" id="1.10.195.10">
    <property type="entry name" value="HIV-1 VPU cytoplasmic domain"/>
    <property type="match status" value="1"/>
</dbReference>
<keyword evidence="14" id="KW-1090">Inhibition of host innate immune response by virus</keyword>
<accession>Q9ICT3</accession>
<sequence>MLIWEQIGLIALGIELIIVIVVWGIAYKKWREIKEERNRTQRIYNLAERIRIRQEDSGNESNGEEEAQLDNLLHANGFDNPMFDWP</sequence>
<evidence type="ECO:0000256" key="11">
    <source>
        <dbReference type="ARBA" id="ARBA00023303"/>
    </source>
</evidence>
<feature type="topological domain" description="Extracellular" evidence="14">
    <location>
        <begin position="1"/>
        <end position="6"/>
    </location>
</feature>
<gene>
    <name evidence="14 15 16" type="primary">vpu</name>
</gene>
<keyword evidence="14" id="KW-1084">Inhibition of host tetherin by virus</keyword>
<evidence type="ECO:0000256" key="9">
    <source>
        <dbReference type="ARBA" id="ARBA00023065"/>
    </source>
</evidence>
<organismHost>
    <name type="scientific">Cercopithecidae</name>
    <name type="common">Old World monkeys</name>
    <dbReference type="NCBI Taxonomy" id="9527"/>
</organismHost>
<keyword evidence="14" id="KW-0922">Interferon antiviral system evasion</keyword>
<keyword evidence="14" id="KW-0899">Viral immunoevasion</keyword>
<keyword evidence="4 14" id="KW-0597">Phosphoprotein</keyword>
<comment type="caution">
    <text evidence="14">Lacks conserved residue(s) required for the propagation of feature annotation.</text>
</comment>
<dbReference type="EMBL" id="AJ271369">
    <property type="protein sequence ID" value="CAB96413.1"/>
    <property type="molecule type" value="Genomic_DNA"/>
</dbReference>
<keyword evidence="11 14" id="KW-0407">Ion channel</keyword>
<keyword evidence="7 14" id="KW-0053">Apoptosis</keyword>
<protein>
    <recommendedName>
        <fullName evidence="2 14">Protein Vpu</fullName>
    </recommendedName>
    <alternativeName>
        <fullName evidence="13 14">U ORF protein</fullName>
    </alternativeName>
    <alternativeName>
        <fullName evidence="12 14">Viral protein U</fullName>
    </alternativeName>
</protein>
<evidence type="ECO:0000256" key="13">
    <source>
        <dbReference type="ARBA" id="ARBA00031215"/>
    </source>
</evidence>
<evidence type="ECO:0000313" key="16">
    <source>
        <dbReference type="EMBL" id="CAB96413.1"/>
    </source>
</evidence>
<dbReference type="GO" id="GO:0039502">
    <property type="term" value="P:symbiont-mediated suppression of host type I interferon-mediated signaling pathway"/>
    <property type="evidence" value="ECO:0007669"/>
    <property type="project" value="UniProtKB-UniRule"/>
</dbReference>
<evidence type="ECO:0000256" key="10">
    <source>
        <dbReference type="ARBA" id="ARBA00023136"/>
    </source>
</evidence>
<dbReference type="GO" id="GO:0016020">
    <property type="term" value="C:membrane"/>
    <property type="evidence" value="ECO:0007669"/>
    <property type="project" value="UniProtKB-UniRule"/>
</dbReference>
<dbReference type="Proteomes" id="UP000246282">
    <property type="component" value="Segment"/>
</dbReference>
<keyword evidence="14 15" id="KW-1133">Transmembrane helix</keyword>
<comment type="domain">
    <text evidence="14">The N-terminus and transmembrane domains are required for self-oligomerization and proper virion budding, whereas the cytoplasmic domain is required for CD4 degradation. The cytoplasmic domain is composed of 2 amphipathic alpha helix that form a U-shape.</text>
</comment>
<dbReference type="InterPro" id="IPR009032">
    <property type="entry name" value="Vpu_cyt_dom_sf"/>
</dbReference>
<organism evidence="16 17">
    <name type="scientific">Simian immunodeficiency virus</name>
    <name type="common">SIV</name>
    <dbReference type="NCBI Taxonomy" id="11723"/>
    <lineage>
        <taxon>Viruses</taxon>
        <taxon>Riboviria</taxon>
        <taxon>Pararnavirae</taxon>
        <taxon>Artverviricota</taxon>
        <taxon>Revtraviricetes</taxon>
        <taxon>Ortervirales</taxon>
        <taxon>Retroviridae</taxon>
        <taxon>Orthoretrovirinae</taxon>
        <taxon>Lentivirus</taxon>
        <taxon>Lentivirus simimdef</taxon>
    </lineage>
</organism>
<dbReference type="InterPro" id="IPR008187">
    <property type="entry name" value="Vpu"/>
</dbReference>
<keyword evidence="6 14" id="KW-0812">Transmembrane</keyword>
<dbReference type="SUPFAM" id="SSF57647">
    <property type="entry name" value="HIV-1 VPU cytoplasmic domain"/>
    <property type="match status" value="1"/>
</dbReference>
<evidence type="ECO:0000256" key="6">
    <source>
        <dbReference type="ARBA" id="ARBA00022692"/>
    </source>
</evidence>
<comment type="subcellular location">
    <subcellularLocation>
        <location evidence="1 14 15">Host membrane</location>
        <topology evidence="1 14 15">Single-pass type I membrane protein</topology>
    </subcellularLocation>
</comment>
<keyword evidence="14" id="KW-1114">Inhibition of host interferon signaling pathway by virus</keyword>
<proteinExistence type="inferred from homology"/>
<dbReference type="GO" id="GO:0019076">
    <property type="term" value="P:viral release from host cell"/>
    <property type="evidence" value="ECO:0007669"/>
    <property type="project" value="UniProtKB-UniRule"/>
</dbReference>
<dbReference type="HAMAP" id="MF_04082">
    <property type="entry name" value="HIV_VPU"/>
    <property type="match status" value="1"/>
</dbReference>
<evidence type="ECO:0000256" key="14">
    <source>
        <dbReference type="HAMAP-Rule" id="MF_04082"/>
    </source>
</evidence>
<comment type="function">
    <text evidence="15">Enhances virion budding by targeting host CD4 and Tetherin/BST2 to proteasome degradation. Degradation of CD4 prevents any unwanted premature interactions between viral Env and its host receptor CD4 in the endoplasmic reticulum. Degradation of antiretroviral protein Tetherin/BST2 is important for virion budding, as BST2 tethers new viral particles to the host cell membrane. Mechanistically, Vpu bridges either CD4 or BST2 to BTRC, a substrate recognition subunit of the Skp1/Cullin/F-box protein E3 ubiquitin ligase, induces their ubiquitination and subsequent proteasomal degradation. The alteration of the E3 ligase specificity by Vpu seems to promote the degradation of host IKBKB, leading to NF-kappa-B down-regulation and subsequent apoptosis. Acts as a viroporin that forms an oligomeric ion channel in membranes. Modulates the host DNA repair mechanisms to promote degradation of nuclear viral cDNA in cells that are already productively infected in order to suppress immune sensing and proviral hyper-integration (superinfection). Manipulates PML-NBs and modulates SUMOylation of host BLM protein thereby enhancing its DNA-end processing activity toward viral unintegrated linear DNA. Also inhibits RAD52-mediated homologous repair of viral cDNA, preventing the generation of dead-end circular forms of single copies of the long terminal repeat and permitting sustained nucleolytic attack.</text>
</comment>
<evidence type="ECO:0000256" key="5">
    <source>
        <dbReference type="ARBA" id="ARBA00022581"/>
    </source>
</evidence>
<feature type="topological domain" description="Cytoplasmic" evidence="14">
    <location>
        <begin position="28"/>
        <end position="86"/>
    </location>
</feature>
<evidence type="ECO:0000256" key="12">
    <source>
        <dbReference type="ARBA" id="ARBA00030659"/>
    </source>
</evidence>
<comment type="PTM">
    <text evidence="14">Phosphorylated by host CK2. This phosphorylation is necessary for interaction with human BTRC and degradation of CD4.</text>
</comment>
<reference evidence="16 17" key="1">
    <citation type="submission" date="2000-01" db="EMBL/GenBank/DDBJ databases">
        <title>Characterization of Four Newly Derived HIV-1 Group Nand Two SIVcpz Strains from Cameroon.</title>
        <authorList>
            <person name="Souquiere S."/>
            <person name="Roques P."/>
            <person name="Muller-Trutwin M."/>
            <person name="Ayouba A."/>
            <person name="Nerrienet E."/>
            <person name="Barre-Sinoussi F."/>
            <person name="Simon F."/>
            <person name="Mauclere P."/>
        </authorList>
    </citation>
    <scope>NUCLEOTIDE SEQUENCE [LARGE SCALE GENOMIC DNA]</scope>
    <source>
        <strain evidence="16 17">SIVCPZ CAM5</strain>
    </source>
</reference>
<evidence type="ECO:0000256" key="2">
    <source>
        <dbReference type="ARBA" id="ARBA00018094"/>
    </source>
</evidence>
<comment type="subunit">
    <text evidence="14">Homopentamer. Interacts with host CD4 and BRTC; these interactions induce proteasomal degradation of CD4. Interacts with host BST2; this interaction leads to the degradation of host BST2. Interacts with host FBXW11. Interacts with host AP1M1; this interaction plays a role in the mistrafficking and subsequent degradation of host BST2. Interacts with host RANBP2; this interaction allows Vpu to down-regulate host BLM sumoylation.</text>
</comment>